<protein>
    <submittedName>
        <fullName evidence="1">Uncharacterized protein</fullName>
    </submittedName>
</protein>
<dbReference type="Gene3D" id="2.130.10.10">
    <property type="entry name" value="YVTN repeat-like/Quinoprotein amine dehydrogenase"/>
    <property type="match status" value="1"/>
</dbReference>
<gene>
    <name evidence="1" type="ORF">LSH36_487g02021</name>
</gene>
<keyword evidence="2" id="KW-1185">Reference proteome</keyword>
<accession>A0AAD9J8Z9</accession>
<organism evidence="1 2">
    <name type="scientific">Paralvinella palmiformis</name>
    <dbReference type="NCBI Taxonomy" id="53620"/>
    <lineage>
        <taxon>Eukaryota</taxon>
        <taxon>Metazoa</taxon>
        <taxon>Spiralia</taxon>
        <taxon>Lophotrochozoa</taxon>
        <taxon>Annelida</taxon>
        <taxon>Polychaeta</taxon>
        <taxon>Sedentaria</taxon>
        <taxon>Canalipalpata</taxon>
        <taxon>Terebellida</taxon>
        <taxon>Terebelliformia</taxon>
        <taxon>Alvinellidae</taxon>
        <taxon>Paralvinella</taxon>
    </lineage>
</organism>
<dbReference type="Proteomes" id="UP001208570">
    <property type="component" value="Unassembled WGS sequence"/>
</dbReference>
<comment type="caution">
    <text evidence="1">The sequence shown here is derived from an EMBL/GenBank/DDBJ whole genome shotgun (WGS) entry which is preliminary data.</text>
</comment>
<dbReference type="SUPFAM" id="SSF50978">
    <property type="entry name" value="WD40 repeat-like"/>
    <property type="match status" value="1"/>
</dbReference>
<dbReference type="InterPro" id="IPR015943">
    <property type="entry name" value="WD40/YVTN_repeat-like_dom_sf"/>
</dbReference>
<name>A0AAD9J8Z9_9ANNE</name>
<reference evidence="1" key="1">
    <citation type="journal article" date="2023" name="Mol. Biol. Evol.">
        <title>Third-Generation Sequencing Reveals the Adaptive Role of the Epigenome in Three Deep-Sea Polychaetes.</title>
        <authorList>
            <person name="Perez M."/>
            <person name="Aroh O."/>
            <person name="Sun Y."/>
            <person name="Lan Y."/>
            <person name="Juniper S.K."/>
            <person name="Young C.R."/>
            <person name="Angers B."/>
            <person name="Qian P.Y."/>
        </authorList>
    </citation>
    <scope>NUCLEOTIDE SEQUENCE</scope>
    <source>
        <strain evidence="1">P08H-3</strain>
    </source>
</reference>
<evidence type="ECO:0000313" key="1">
    <source>
        <dbReference type="EMBL" id="KAK2148683.1"/>
    </source>
</evidence>
<dbReference type="EMBL" id="JAODUP010000487">
    <property type="protein sequence ID" value="KAK2148683.1"/>
    <property type="molecule type" value="Genomic_DNA"/>
</dbReference>
<dbReference type="Pfam" id="PF00400">
    <property type="entry name" value="WD40"/>
    <property type="match status" value="1"/>
</dbReference>
<dbReference type="AlphaFoldDB" id="A0AAD9J8Z9"/>
<dbReference type="InterPro" id="IPR001680">
    <property type="entry name" value="WD40_rpt"/>
</dbReference>
<proteinExistence type="predicted"/>
<evidence type="ECO:0000313" key="2">
    <source>
        <dbReference type="Proteomes" id="UP001208570"/>
    </source>
</evidence>
<dbReference type="InterPro" id="IPR036322">
    <property type="entry name" value="WD40_repeat_dom_sf"/>
</dbReference>
<sequence>MIPHNRISDFGKDTTEMYTSNGSLLYSACDNGAVHRYRRWPDHHGYLGEVLHHKSEVADMDISPYDEYLVTASKDRSVGIMKLGEPNHGPSEYSELT</sequence>